<dbReference type="InterPro" id="IPR043143">
    <property type="entry name" value="Mal/L-sulf/L-lact_DH-like_NADP"/>
</dbReference>
<reference evidence="2" key="1">
    <citation type="journal article" date="2021" name="PeerJ">
        <title>Extensive microbial diversity within the chicken gut microbiome revealed by metagenomics and culture.</title>
        <authorList>
            <person name="Gilroy R."/>
            <person name="Ravi A."/>
            <person name="Getino M."/>
            <person name="Pursley I."/>
            <person name="Horton D.L."/>
            <person name="Alikhan N.F."/>
            <person name="Baker D."/>
            <person name="Gharbi K."/>
            <person name="Hall N."/>
            <person name="Watson M."/>
            <person name="Adriaenssens E.M."/>
            <person name="Foster-Nyarko E."/>
            <person name="Jarju S."/>
            <person name="Secka A."/>
            <person name="Antonio M."/>
            <person name="Oren A."/>
            <person name="Chaudhuri R.R."/>
            <person name="La Ragione R."/>
            <person name="Hildebrand F."/>
            <person name="Pallen M.J."/>
        </authorList>
    </citation>
    <scope>NUCLEOTIDE SEQUENCE</scope>
    <source>
        <strain evidence="2">Gambia11-129</strain>
    </source>
</reference>
<name>A0A9D1PU49_9SPIO</name>
<reference evidence="2" key="2">
    <citation type="submission" date="2021-04" db="EMBL/GenBank/DDBJ databases">
        <authorList>
            <person name="Gilroy R."/>
        </authorList>
    </citation>
    <scope>NUCLEOTIDE SEQUENCE</scope>
    <source>
        <strain evidence="2">Gambia11-129</strain>
    </source>
</reference>
<proteinExistence type="predicted"/>
<dbReference type="SUPFAM" id="SSF89733">
    <property type="entry name" value="L-sulfolactate dehydrogenase-like"/>
    <property type="match status" value="1"/>
</dbReference>
<dbReference type="PANTHER" id="PTHR11091:SF3">
    <property type="entry name" value="2,3-DIKETO-L-GULONATE REDUCTASE"/>
    <property type="match status" value="1"/>
</dbReference>
<keyword evidence="1 2" id="KW-0560">Oxidoreductase</keyword>
<dbReference type="Gene3D" id="1.10.1530.10">
    <property type="match status" value="1"/>
</dbReference>
<sequence length="333" mass="36814">MRVDYKTLEDNFERVLIKHGMKISDATKVARMFALASADGVHTHGLNRFFRYVSMIDKKEIDLEKSISLVASLGAIEVYDGNLGPGNLNAIKATERAIELARTHHVGIVSLKNTNHWIRPGYYGLLAAEEGMAALMWTNTCANMPVWGSLEAKLGNNPVVIAIPQEDGMAPLLLDTAMSMFSYGKLEKFVMDGVSCPVDGGFDKDGNITRDPEKILSSRAPLPIGYWKGSGLSLALDMLAALLSSGRTVNMISPEPEIGLSQVFIVFDIKSLPDWRLSIKRMKDALMDIKSSTPIDPHRPVRYPGEGLFSERKKSMAEGVYCNDELYKKLLDM</sequence>
<dbReference type="NCBIfam" id="NF009750">
    <property type="entry name" value="PRK13260.1"/>
    <property type="match status" value="1"/>
</dbReference>
<organism evidence="2 3">
    <name type="scientific">Candidatus Ornithospirochaeta avicola</name>
    <dbReference type="NCBI Taxonomy" id="2840896"/>
    <lineage>
        <taxon>Bacteria</taxon>
        <taxon>Pseudomonadati</taxon>
        <taxon>Spirochaetota</taxon>
        <taxon>Spirochaetia</taxon>
        <taxon>Spirochaetales</taxon>
        <taxon>Spirochaetaceae</taxon>
        <taxon>Spirochaetaceae incertae sedis</taxon>
        <taxon>Candidatus Ornithospirochaeta</taxon>
    </lineage>
</organism>
<evidence type="ECO:0000313" key="2">
    <source>
        <dbReference type="EMBL" id="HIV98632.1"/>
    </source>
</evidence>
<dbReference type="Proteomes" id="UP000823936">
    <property type="component" value="Unassembled WGS sequence"/>
</dbReference>
<dbReference type="EMBL" id="DXHU01000010">
    <property type="protein sequence ID" value="HIV98632.1"/>
    <property type="molecule type" value="Genomic_DNA"/>
</dbReference>
<protein>
    <submittedName>
        <fullName evidence="2">3-dehydro-L-gulonate 2-dehydrogenase</fullName>
        <ecNumber evidence="2">1.1.1.130</ecNumber>
    </submittedName>
</protein>
<evidence type="ECO:0000256" key="1">
    <source>
        <dbReference type="ARBA" id="ARBA00023002"/>
    </source>
</evidence>
<accession>A0A9D1PU49</accession>
<gene>
    <name evidence="2" type="primary">yiaK</name>
    <name evidence="2" type="ORF">IAB12_02495</name>
</gene>
<dbReference type="AlphaFoldDB" id="A0A9D1PU49"/>
<dbReference type="InterPro" id="IPR036111">
    <property type="entry name" value="Mal/L-sulfo/L-lacto_DH-like_sf"/>
</dbReference>
<comment type="caution">
    <text evidence="2">The sequence shown here is derived from an EMBL/GenBank/DDBJ whole genome shotgun (WGS) entry which is preliminary data.</text>
</comment>
<dbReference type="GO" id="GO:0047559">
    <property type="term" value="F:3-dehydro-L-gulonate 2-dehydrogenase activity"/>
    <property type="evidence" value="ECO:0007669"/>
    <property type="project" value="UniProtKB-EC"/>
</dbReference>
<dbReference type="Pfam" id="PF02615">
    <property type="entry name" value="Ldh_2"/>
    <property type="match status" value="1"/>
</dbReference>
<dbReference type="InterPro" id="IPR003767">
    <property type="entry name" value="Malate/L-lactate_DH-like"/>
</dbReference>
<dbReference type="PANTHER" id="PTHR11091">
    <property type="entry name" value="OXIDOREDUCTASE-RELATED"/>
    <property type="match status" value="1"/>
</dbReference>
<dbReference type="Gene3D" id="3.30.1370.60">
    <property type="entry name" value="Hypothetical oxidoreductase yiak, domain 2"/>
    <property type="match status" value="1"/>
</dbReference>
<evidence type="ECO:0000313" key="3">
    <source>
        <dbReference type="Proteomes" id="UP000823936"/>
    </source>
</evidence>
<dbReference type="InterPro" id="IPR043144">
    <property type="entry name" value="Mal/L-sulf/L-lact_DH-like_ah"/>
</dbReference>
<dbReference type="EC" id="1.1.1.130" evidence="2"/>